<name>A0ABD2MID2_9CUCU</name>
<feature type="compositionally biased region" description="Acidic residues" evidence="1">
    <location>
        <begin position="607"/>
        <end position="624"/>
    </location>
</feature>
<dbReference type="Proteomes" id="UP001516400">
    <property type="component" value="Unassembled WGS sequence"/>
</dbReference>
<proteinExistence type="predicted"/>
<reference evidence="2 3" key="1">
    <citation type="journal article" date="2021" name="BMC Biol.">
        <title>Horizontally acquired antibacterial genes associated with adaptive radiation of ladybird beetles.</title>
        <authorList>
            <person name="Li H.S."/>
            <person name="Tang X.F."/>
            <person name="Huang Y.H."/>
            <person name="Xu Z.Y."/>
            <person name="Chen M.L."/>
            <person name="Du X.Y."/>
            <person name="Qiu B.Y."/>
            <person name="Chen P.T."/>
            <person name="Zhang W."/>
            <person name="Slipinski A."/>
            <person name="Escalona H.E."/>
            <person name="Waterhouse R.M."/>
            <person name="Zwick A."/>
            <person name="Pang H."/>
        </authorList>
    </citation>
    <scope>NUCLEOTIDE SEQUENCE [LARGE SCALE GENOMIC DNA]</scope>
    <source>
        <strain evidence="2">SYSU2018</strain>
    </source>
</reference>
<feature type="compositionally biased region" description="Basic and acidic residues" evidence="1">
    <location>
        <begin position="660"/>
        <end position="670"/>
    </location>
</feature>
<accession>A0ABD2MID2</accession>
<feature type="compositionally biased region" description="Acidic residues" evidence="1">
    <location>
        <begin position="793"/>
        <end position="803"/>
    </location>
</feature>
<evidence type="ECO:0000313" key="2">
    <source>
        <dbReference type="EMBL" id="KAL3266136.1"/>
    </source>
</evidence>
<feature type="compositionally biased region" description="Basic and acidic residues" evidence="1">
    <location>
        <begin position="572"/>
        <end position="598"/>
    </location>
</feature>
<gene>
    <name evidence="2" type="ORF">HHI36_010321</name>
</gene>
<dbReference type="EMBL" id="JABFTP020000001">
    <property type="protein sequence ID" value="KAL3266136.1"/>
    <property type="molecule type" value="Genomic_DNA"/>
</dbReference>
<sequence length="844" mass="96414">MELNPGICGVCLSETEVVNSEDSRTSFETIFRIFKDQIINLSELESNLEICPMCIYQTNLLESKTDIMEKIFSDEPRKTNICRYCEGNISMLRIQDSSCLKYLDHSERVKHSGTLSICTCCYYVLQAFVSMKKNLVHNLSTSPSSRKGMPHSMNGRESSTRERSRRSSSREKKDETISSSKTKNTGKDSSQDMLEIFEKLNHRNENNNRHSNSNVSSSKEELSESVIEDELVSSTPKRSRRNKKEKLRASTERSITEDVREENSFMNNTASNEVVSTSDDTPKKVKRIKIRIDREMSTSKIDELSSRSLRKRKAIEITDEEHSSSLSARIIRGTDLSNIVQLVPLCNTKFEVDQDIKQDNKFYRYIPFVKILKISNINPDESRDILNIFTKKSNAESSKPSKGITKPTPRIKIKLKKTFKPRKSVVKQEENKIKSLKRKYQSSPSLVEEFQKKKVIVKVARIKIPLEEVDGSEETDQVESEVTDMKENTPIKKKKRVHFNDTPTIIITGDDFSDLDSLIEDDEFPKKRIARIGQTPNYKVVQNPEPEKVENDDVNIESNNVKLGSDDESGEEDIKKNEESPLKNDTNEIQKTEDETTVHEAALISETTDDSTEESQETEEETLDNEVKKNDKNTEETNIQENLSKSENRYCIEIGDDESSNEHTEKENKTSSDCLEVELDCETRENLENENTEDVESHNSPNDEKYVEENEPTDDLQLLDGCNQEPDKEIINNEIEENTKNSTDGQDKIGVTDIVESTTDFGSLIDEVQKCLTSSQEFSDDEISSLELHASSEEMEERYEENDSVSNEKEVVLESELSPEKVTERRVSQETDSPQESSLGNTSK</sequence>
<feature type="compositionally biased region" description="Basic residues" evidence="1">
    <location>
        <begin position="237"/>
        <end position="246"/>
    </location>
</feature>
<keyword evidence="3" id="KW-1185">Reference proteome</keyword>
<comment type="caution">
    <text evidence="2">The sequence shown here is derived from an EMBL/GenBank/DDBJ whole genome shotgun (WGS) entry which is preliminary data.</text>
</comment>
<feature type="compositionally biased region" description="Basic and acidic residues" evidence="1">
    <location>
        <begin position="806"/>
        <end position="829"/>
    </location>
</feature>
<evidence type="ECO:0000256" key="1">
    <source>
        <dbReference type="SAM" id="MobiDB-lite"/>
    </source>
</evidence>
<feature type="compositionally biased region" description="Polar residues" evidence="1">
    <location>
        <begin position="830"/>
        <end position="844"/>
    </location>
</feature>
<evidence type="ECO:0000313" key="3">
    <source>
        <dbReference type="Proteomes" id="UP001516400"/>
    </source>
</evidence>
<feature type="region of interest" description="Disordered" evidence="1">
    <location>
        <begin position="139"/>
        <end position="255"/>
    </location>
</feature>
<feature type="compositionally biased region" description="Basic and acidic residues" evidence="1">
    <location>
        <begin position="185"/>
        <end position="208"/>
    </location>
</feature>
<feature type="region of interest" description="Disordered" evidence="1">
    <location>
        <begin position="530"/>
        <end position="719"/>
    </location>
</feature>
<dbReference type="AlphaFoldDB" id="A0ABD2MID2"/>
<protein>
    <submittedName>
        <fullName evidence="2">Uncharacterized protein</fullName>
    </submittedName>
</protein>
<organism evidence="2 3">
    <name type="scientific">Cryptolaemus montrouzieri</name>
    <dbReference type="NCBI Taxonomy" id="559131"/>
    <lineage>
        <taxon>Eukaryota</taxon>
        <taxon>Metazoa</taxon>
        <taxon>Ecdysozoa</taxon>
        <taxon>Arthropoda</taxon>
        <taxon>Hexapoda</taxon>
        <taxon>Insecta</taxon>
        <taxon>Pterygota</taxon>
        <taxon>Neoptera</taxon>
        <taxon>Endopterygota</taxon>
        <taxon>Coleoptera</taxon>
        <taxon>Polyphaga</taxon>
        <taxon>Cucujiformia</taxon>
        <taxon>Coccinelloidea</taxon>
        <taxon>Coccinellidae</taxon>
        <taxon>Scymninae</taxon>
        <taxon>Scymnini</taxon>
        <taxon>Cryptolaemus</taxon>
    </lineage>
</organism>
<feature type="region of interest" description="Disordered" evidence="1">
    <location>
        <begin position="775"/>
        <end position="844"/>
    </location>
</feature>
<feature type="compositionally biased region" description="Basic and acidic residues" evidence="1">
    <location>
        <begin position="625"/>
        <end position="635"/>
    </location>
</feature>
<feature type="compositionally biased region" description="Basic and acidic residues" evidence="1">
    <location>
        <begin position="695"/>
        <end position="708"/>
    </location>
</feature>